<keyword evidence="2" id="KW-0963">Cytoplasm</keyword>
<dbReference type="Proteomes" id="UP001231518">
    <property type="component" value="Chromosome 13"/>
</dbReference>
<comment type="catalytic activity">
    <reaction evidence="8">
        <text>1,2-dihexadecanoyl-sn-glycero-3-phospho-(1D-myo-inositol-5-phosphate) + ATP = 1,2-dihexadecanoyl-sn-glycero-3-phospho-(1D-myo-inositol-4,5-bisphosphate) + ADP + H(+)</text>
        <dbReference type="Rhea" id="RHEA:55992"/>
        <dbReference type="ChEBI" id="CHEBI:15378"/>
        <dbReference type="ChEBI" id="CHEBI:30616"/>
        <dbReference type="ChEBI" id="CHEBI:83423"/>
        <dbReference type="ChEBI" id="CHEBI:84968"/>
        <dbReference type="ChEBI" id="CHEBI:456216"/>
    </reaction>
    <physiologicalReaction direction="left-to-right" evidence="8">
        <dbReference type="Rhea" id="RHEA:55993"/>
    </physiologicalReaction>
</comment>
<name>A0AAD8DQ37_MYTSE</name>
<evidence type="ECO:0000256" key="4">
    <source>
        <dbReference type="ARBA" id="ARBA00022741"/>
    </source>
</evidence>
<comment type="caution">
    <text evidence="15">The sequence shown here is derived from an EMBL/GenBank/DDBJ whole genome shotgun (WGS) entry which is preliminary data.</text>
</comment>
<evidence type="ECO:0000256" key="8">
    <source>
        <dbReference type="ARBA" id="ARBA00036478"/>
    </source>
</evidence>
<dbReference type="GO" id="GO:0005524">
    <property type="term" value="F:ATP binding"/>
    <property type="evidence" value="ECO:0007669"/>
    <property type="project" value="UniProtKB-UniRule"/>
</dbReference>
<accession>A0AAD8DQ37</accession>
<dbReference type="SMART" id="SM00330">
    <property type="entry name" value="PIPKc"/>
    <property type="match status" value="1"/>
</dbReference>
<proteinExistence type="predicted"/>
<dbReference type="SUPFAM" id="SSF56104">
    <property type="entry name" value="SAICAR synthase-like"/>
    <property type="match status" value="1"/>
</dbReference>
<dbReference type="Pfam" id="PF01504">
    <property type="entry name" value="PIP5K"/>
    <property type="match status" value="1"/>
</dbReference>
<keyword evidence="3 12" id="KW-0808">Transferase</keyword>
<comment type="catalytic activity">
    <reaction evidence="10">
        <text>1,2-dihexadecanoyl-sn-glycero-3-phospho-(1D-myo-inositol-5-phosphate) + GTP = 1,2-dihexadecanoyl-sn-glycero-3-phospho-(1D-myo-inositol-4,5-bisphosphate) + GDP + H(+)</text>
        <dbReference type="Rhea" id="RHEA:55964"/>
        <dbReference type="ChEBI" id="CHEBI:15378"/>
        <dbReference type="ChEBI" id="CHEBI:37565"/>
        <dbReference type="ChEBI" id="CHEBI:58189"/>
        <dbReference type="ChEBI" id="CHEBI:83423"/>
        <dbReference type="ChEBI" id="CHEBI:84968"/>
    </reaction>
    <physiologicalReaction direction="left-to-right" evidence="10">
        <dbReference type="Rhea" id="RHEA:55965"/>
    </physiologicalReaction>
</comment>
<dbReference type="GO" id="GO:0005737">
    <property type="term" value="C:cytoplasm"/>
    <property type="evidence" value="ECO:0007669"/>
    <property type="project" value="UniProtKB-SubCell"/>
</dbReference>
<feature type="compositionally biased region" description="Acidic residues" evidence="13">
    <location>
        <begin position="295"/>
        <end position="307"/>
    </location>
</feature>
<dbReference type="Gene3D" id="3.30.800.10">
    <property type="entry name" value="Phosphatidylinositol Phosphate Kinase II Beta"/>
    <property type="match status" value="1"/>
</dbReference>
<evidence type="ECO:0000256" key="7">
    <source>
        <dbReference type="ARBA" id="ARBA00023098"/>
    </source>
</evidence>
<dbReference type="InterPro" id="IPR027484">
    <property type="entry name" value="PInositol-4-P-5-kinase_N"/>
</dbReference>
<dbReference type="GO" id="GO:0016308">
    <property type="term" value="F:1-phosphatidylinositol-4-phosphate 5-kinase activity"/>
    <property type="evidence" value="ECO:0007669"/>
    <property type="project" value="TreeGrafter"/>
</dbReference>
<keyword evidence="5 12" id="KW-0418">Kinase</keyword>
<dbReference type="Gene3D" id="3.30.810.10">
    <property type="entry name" value="2-Layer Sandwich"/>
    <property type="match status" value="2"/>
</dbReference>
<evidence type="ECO:0000313" key="15">
    <source>
        <dbReference type="EMBL" id="KAJ8714444.1"/>
    </source>
</evidence>
<evidence type="ECO:0000256" key="2">
    <source>
        <dbReference type="ARBA" id="ARBA00022490"/>
    </source>
</evidence>
<dbReference type="InterPro" id="IPR002498">
    <property type="entry name" value="PInositol-4-P-4/5-kinase_core"/>
</dbReference>
<reference evidence="15" key="1">
    <citation type="submission" date="2023-03" db="EMBL/GenBank/DDBJ databases">
        <title>Chromosome-level genomes of two armyworms, Mythimna separata and Mythimna loreyi, provide insights into the biosynthesis and reception of sex pheromones.</title>
        <authorList>
            <person name="Zhao H."/>
        </authorList>
    </citation>
    <scope>NUCLEOTIDE SEQUENCE</scope>
    <source>
        <strain evidence="15">BeijingLab</strain>
        <tissue evidence="15">Pupa</tissue>
    </source>
</reference>
<evidence type="ECO:0000256" key="6">
    <source>
        <dbReference type="ARBA" id="ARBA00022840"/>
    </source>
</evidence>
<evidence type="ECO:0000256" key="3">
    <source>
        <dbReference type="ARBA" id="ARBA00022679"/>
    </source>
</evidence>
<keyword evidence="16" id="KW-1185">Reference proteome</keyword>
<evidence type="ECO:0000256" key="13">
    <source>
        <dbReference type="SAM" id="MobiDB-lite"/>
    </source>
</evidence>
<dbReference type="PANTHER" id="PTHR23086">
    <property type="entry name" value="PHOSPHATIDYLINOSITOL-4-PHOSPHATE 5-KINASE"/>
    <property type="match status" value="1"/>
</dbReference>
<protein>
    <recommendedName>
        <fullName evidence="11">1-phosphatidylinositol-5-phosphate 4-kinase</fullName>
        <ecNumber evidence="11">2.7.1.149</ecNumber>
    </recommendedName>
</protein>
<dbReference type="InterPro" id="IPR023610">
    <property type="entry name" value="PInositol-4/5-P-5/4-kinase"/>
</dbReference>
<dbReference type="FunFam" id="3.30.800.10:FF:000002">
    <property type="entry name" value="Phosphatidylinositol 5-phosphate 4-kinase type-2 beta"/>
    <property type="match status" value="1"/>
</dbReference>
<keyword evidence="7" id="KW-0443">Lipid metabolism</keyword>
<dbReference type="GO" id="GO:0005886">
    <property type="term" value="C:plasma membrane"/>
    <property type="evidence" value="ECO:0007669"/>
    <property type="project" value="TreeGrafter"/>
</dbReference>
<dbReference type="AlphaFoldDB" id="A0AAD8DQ37"/>
<gene>
    <name evidence="15" type="ORF">PYW07_002669</name>
</gene>
<evidence type="ECO:0000256" key="11">
    <source>
        <dbReference type="ARBA" id="ARBA00039039"/>
    </source>
</evidence>
<organism evidence="15 16">
    <name type="scientific">Mythimna separata</name>
    <name type="common">Oriental armyworm</name>
    <name type="synonym">Pseudaletia separata</name>
    <dbReference type="NCBI Taxonomy" id="271217"/>
    <lineage>
        <taxon>Eukaryota</taxon>
        <taxon>Metazoa</taxon>
        <taxon>Ecdysozoa</taxon>
        <taxon>Arthropoda</taxon>
        <taxon>Hexapoda</taxon>
        <taxon>Insecta</taxon>
        <taxon>Pterygota</taxon>
        <taxon>Neoptera</taxon>
        <taxon>Endopterygota</taxon>
        <taxon>Lepidoptera</taxon>
        <taxon>Glossata</taxon>
        <taxon>Ditrysia</taxon>
        <taxon>Noctuoidea</taxon>
        <taxon>Noctuidae</taxon>
        <taxon>Noctuinae</taxon>
        <taxon>Hadenini</taxon>
        <taxon>Mythimna</taxon>
    </lineage>
</organism>
<dbReference type="PANTHER" id="PTHR23086:SF8">
    <property type="entry name" value="PHOSPHATIDYLINOSITOL 5-PHOSPHATE 4-KINASE, ISOFORM A"/>
    <property type="match status" value="1"/>
</dbReference>
<dbReference type="InterPro" id="IPR027483">
    <property type="entry name" value="PInositol-4-P-4/5-kinase_C_sf"/>
</dbReference>
<evidence type="ECO:0000313" key="16">
    <source>
        <dbReference type="Proteomes" id="UP001231518"/>
    </source>
</evidence>
<keyword evidence="6 12" id="KW-0067">ATP-binding</keyword>
<evidence type="ECO:0000256" key="10">
    <source>
        <dbReference type="ARBA" id="ARBA00036950"/>
    </source>
</evidence>
<sequence>MSVPSTGLSKLKKKHIRVKHQKVKLFRANEPLLSVFMWGVNHTINELSHVTIPVMLLPDDFRAYSKLKVDNHLFNKENMPSHFKVKEYCPLVFRNLRERFGIDDIDYKESLTRSQPIPDDSSGKSGAKFYQSYDRLFILKTLTSEEVERMHSFLKHYHPYIVERHGKTLLPQYLGMYRLTVDGIEHYLVATRNVFSNHLNIHRKYDLKGSTVDREASEKELEKDLPTLKDNDFIKQGVRIDIGDAAKDKLLETLTADVEFLTKLHLMDYSLLLGMHECGRGEAEAEAARQRDAENDSDNGDTDTDSDTDNRHHGDRWGYNTPPDSPRGFARQSSLRYEGIIPELDIYAIPSQESAPKKEIYFVALIDVLTHYGVKKQAAKAAKTVKYGSNVDGISTCDPEQYGKRFIEFVAKAIEGN</sequence>
<comment type="subcellular location">
    <subcellularLocation>
        <location evidence="1">Cytoplasm</location>
    </subcellularLocation>
</comment>
<feature type="domain" description="PIPK" evidence="14">
    <location>
        <begin position="28"/>
        <end position="414"/>
    </location>
</feature>
<dbReference type="GO" id="GO:0046854">
    <property type="term" value="P:phosphatidylinositol phosphate biosynthetic process"/>
    <property type="evidence" value="ECO:0007669"/>
    <property type="project" value="TreeGrafter"/>
</dbReference>
<feature type="compositionally biased region" description="Basic and acidic residues" evidence="13">
    <location>
        <begin position="283"/>
        <end position="294"/>
    </location>
</feature>
<dbReference type="CDD" id="cd17305">
    <property type="entry name" value="PIPKc_PIP5KII"/>
    <property type="match status" value="1"/>
</dbReference>
<evidence type="ECO:0000256" key="9">
    <source>
        <dbReference type="ARBA" id="ARBA00036698"/>
    </source>
</evidence>
<dbReference type="PROSITE" id="PS51455">
    <property type="entry name" value="PIPK"/>
    <property type="match status" value="1"/>
</dbReference>
<evidence type="ECO:0000259" key="14">
    <source>
        <dbReference type="PROSITE" id="PS51455"/>
    </source>
</evidence>
<evidence type="ECO:0000256" key="5">
    <source>
        <dbReference type="ARBA" id="ARBA00022777"/>
    </source>
</evidence>
<keyword evidence="4 12" id="KW-0547">Nucleotide-binding</keyword>
<comment type="catalytic activity">
    <reaction evidence="9">
        <text>a 1,2-diacyl-sn-glycero-3-phospho-(1D-myo-inositol-5-phosphate) + ATP = a 1,2-diacyl-sn-glycero-3-phospho-(1D-myo-inositol-4,5-bisphosphate) + ADP + H(+)</text>
        <dbReference type="Rhea" id="RHEA:12280"/>
        <dbReference type="ChEBI" id="CHEBI:15378"/>
        <dbReference type="ChEBI" id="CHEBI:30616"/>
        <dbReference type="ChEBI" id="CHEBI:57795"/>
        <dbReference type="ChEBI" id="CHEBI:58456"/>
        <dbReference type="ChEBI" id="CHEBI:456216"/>
        <dbReference type="EC" id="2.7.1.149"/>
    </reaction>
    <physiologicalReaction direction="left-to-right" evidence="9">
        <dbReference type="Rhea" id="RHEA:12281"/>
    </physiologicalReaction>
</comment>
<feature type="region of interest" description="Disordered" evidence="13">
    <location>
        <begin position="283"/>
        <end position="330"/>
    </location>
</feature>
<dbReference type="EMBL" id="JARGEI010000019">
    <property type="protein sequence ID" value="KAJ8714444.1"/>
    <property type="molecule type" value="Genomic_DNA"/>
</dbReference>
<evidence type="ECO:0000256" key="12">
    <source>
        <dbReference type="PROSITE-ProRule" id="PRU00781"/>
    </source>
</evidence>
<evidence type="ECO:0000256" key="1">
    <source>
        <dbReference type="ARBA" id="ARBA00004496"/>
    </source>
</evidence>
<dbReference type="EC" id="2.7.1.149" evidence="11"/>
<dbReference type="GO" id="GO:0016309">
    <property type="term" value="F:1-phosphatidylinositol-5-phosphate 4-kinase activity"/>
    <property type="evidence" value="ECO:0007669"/>
    <property type="project" value="UniProtKB-EC"/>
</dbReference>